<dbReference type="EMBL" id="CAKLCM010000002">
    <property type="protein sequence ID" value="CAH0525129.1"/>
    <property type="molecule type" value="Genomic_DNA"/>
</dbReference>
<dbReference type="RefSeq" id="WP_237483825.1">
    <property type="nucleotide sequence ID" value="NZ_CAKLCM010000002.1"/>
</dbReference>
<accession>A0ABN8DFQ4</accession>
<name>A0ABN8DFQ4_9VIBR</name>
<protein>
    <recommendedName>
        <fullName evidence="3">Cro/Cl family transcriptional regulator</fullName>
    </recommendedName>
</protein>
<dbReference type="InterPro" id="IPR010982">
    <property type="entry name" value="Lambda_DNA-bd_dom_sf"/>
</dbReference>
<keyword evidence="2" id="KW-1185">Reference proteome</keyword>
<proteinExistence type="predicted"/>
<evidence type="ECO:0008006" key="3">
    <source>
        <dbReference type="Google" id="ProtNLM"/>
    </source>
</evidence>
<organism evidence="1 2">
    <name type="scientific">Vibrio hippocampi</name>
    <dbReference type="NCBI Taxonomy" id="654686"/>
    <lineage>
        <taxon>Bacteria</taxon>
        <taxon>Pseudomonadati</taxon>
        <taxon>Pseudomonadota</taxon>
        <taxon>Gammaproteobacteria</taxon>
        <taxon>Vibrionales</taxon>
        <taxon>Vibrionaceae</taxon>
        <taxon>Vibrio</taxon>
    </lineage>
</organism>
<sequence>MEQLRNYLNTLKPYQQMIFAENCETSIGYLRKAISVSQNLNPILCVQIEKNTQGKVTRQALRPHDWQRIWPELIG</sequence>
<gene>
    <name evidence="1" type="ORF">VHP8226_00795</name>
</gene>
<dbReference type="Gene3D" id="1.10.260.40">
    <property type="entry name" value="lambda repressor-like DNA-binding domains"/>
    <property type="match status" value="1"/>
</dbReference>
<evidence type="ECO:0000313" key="1">
    <source>
        <dbReference type="EMBL" id="CAH0525129.1"/>
    </source>
</evidence>
<comment type="caution">
    <text evidence="1">The sequence shown here is derived from an EMBL/GenBank/DDBJ whole genome shotgun (WGS) entry which is preliminary data.</text>
</comment>
<reference evidence="1" key="1">
    <citation type="submission" date="2021-12" db="EMBL/GenBank/DDBJ databases">
        <authorList>
            <person name="Rodrigo-Torres L."/>
            <person name="Arahal R. D."/>
            <person name="Lucena T."/>
        </authorList>
    </citation>
    <scope>NUCLEOTIDE SEQUENCE</scope>
    <source>
        <strain evidence="1">CECT 8226</strain>
    </source>
</reference>
<evidence type="ECO:0000313" key="2">
    <source>
        <dbReference type="Proteomes" id="UP000838160"/>
    </source>
</evidence>
<dbReference type="Proteomes" id="UP000838160">
    <property type="component" value="Unassembled WGS sequence"/>
</dbReference>